<gene>
    <name evidence="1" type="ORF">CARN6_1680</name>
</gene>
<accession>E6QLW2</accession>
<name>E6QLW2_9ZZZZ</name>
<organism evidence="1">
    <name type="scientific">mine drainage metagenome</name>
    <dbReference type="NCBI Taxonomy" id="410659"/>
    <lineage>
        <taxon>unclassified sequences</taxon>
        <taxon>metagenomes</taxon>
        <taxon>ecological metagenomes</taxon>
    </lineage>
</organism>
<comment type="caution">
    <text evidence="1">The sequence shown here is derived from an EMBL/GenBank/DDBJ whole genome shotgun (WGS) entry which is preliminary data.</text>
</comment>
<reference evidence="1" key="1">
    <citation type="submission" date="2009-10" db="EMBL/GenBank/DDBJ databases">
        <title>Diversity of trophic interactions inside an arsenic-rich microbial ecosystem.</title>
        <authorList>
            <person name="Bertin P.N."/>
            <person name="Heinrich-Salmeron A."/>
            <person name="Pelletier E."/>
            <person name="Goulhen-Chollet F."/>
            <person name="Arsene-Ploetze F."/>
            <person name="Gallien S."/>
            <person name="Calteau A."/>
            <person name="Vallenet D."/>
            <person name="Casiot C."/>
            <person name="Chane-Woon-Ming B."/>
            <person name="Giloteaux L."/>
            <person name="Barakat M."/>
            <person name="Bonnefoy V."/>
            <person name="Bruneel O."/>
            <person name="Chandler M."/>
            <person name="Cleiss J."/>
            <person name="Duran R."/>
            <person name="Elbaz-Poulichet F."/>
            <person name="Fonknechten N."/>
            <person name="Lauga B."/>
            <person name="Mornico D."/>
            <person name="Ortet P."/>
            <person name="Schaeffer C."/>
            <person name="Siguier P."/>
            <person name="Alexander Thil Smith A."/>
            <person name="Van Dorsselaer A."/>
            <person name="Weissenbach J."/>
            <person name="Medigue C."/>
            <person name="Le Paslier D."/>
        </authorList>
    </citation>
    <scope>NUCLEOTIDE SEQUENCE</scope>
</reference>
<evidence type="ECO:0000313" key="1">
    <source>
        <dbReference type="EMBL" id="CBI08233.1"/>
    </source>
</evidence>
<dbReference type="EMBL" id="CABQ01000196">
    <property type="protein sequence ID" value="CBI08233.1"/>
    <property type="molecule type" value="Genomic_DNA"/>
</dbReference>
<sequence>MPSLKSVLLESPVARIIVGVRLYAAAEHPTNVHIPIRFNQYGTGNIFWNKLNSNNATIQTIDFSKVKVTNRQLNPFPSHHNSFLFHTSQLRMIM</sequence>
<dbReference type="AlphaFoldDB" id="E6QLW2"/>
<proteinExistence type="predicted"/>
<protein>
    <submittedName>
        <fullName evidence="1">Uncharacterized protein</fullName>
    </submittedName>
</protein>